<feature type="region of interest" description="Disordered" evidence="1">
    <location>
        <begin position="184"/>
        <end position="237"/>
    </location>
</feature>
<gene>
    <name evidence="2" type="ORF">CFOL_v3_15446</name>
</gene>
<dbReference type="OrthoDB" id="1845088at2759"/>
<feature type="compositionally biased region" description="Low complexity" evidence="1">
    <location>
        <begin position="207"/>
        <end position="216"/>
    </location>
</feature>
<dbReference type="PANTHER" id="PTHR47481:SF2">
    <property type="entry name" value="RETROTRANSPOSON GAG DOMAIN-CONTAINING PROTEIN"/>
    <property type="match status" value="1"/>
</dbReference>
<accession>A0A1Q3BVD5</accession>
<proteinExistence type="predicted"/>
<protein>
    <submittedName>
        <fullName evidence="2">UBN2_2 domain-containing protein</fullName>
    </submittedName>
</protein>
<dbReference type="EMBL" id="BDDD01000953">
    <property type="protein sequence ID" value="GAV71957.1"/>
    <property type="molecule type" value="Genomic_DNA"/>
</dbReference>
<evidence type="ECO:0000313" key="3">
    <source>
        <dbReference type="Proteomes" id="UP000187406"/>
    </source>
</evidence>
<keyword evidence="3" id="KW-1185">Reference proteome</keyword>
<name>A0A1Q3BVD5_CEPFO</name>
<comment type="caution">
    <text evidence="2">The sequence shown here is derived from an EMBL/GenBank/DDBJ whole genome shotgun (WGS) entry which is preliminary data.</text>
</comment>
<dbReference type="InParanoid" id="A0A1Q3BVD5"/>
<sequence>HWSNSSPAREIQGTNEQQVTNPNYISWRKTERLVKAWITGTLSEEVLGHAVGTETSQNLWTVLTKAFSQTSEAREFELHSNMQYHLKIDTMSTADYLNADYLNGFKLIFEQLHLIGKPISDQRKVFLLLTNLGPAYDAFFTMMLKLPVPSYADVIPLLQSHEPRKRNFRINIVNQNMAFFSHKNQKGGGSQGFNSRGRGFTQSMARTSQSTNTNSNDTEKKNDQGGGRGAHTRNNNSKSINKCQICSKTGHEALKC</sequence>
<evidence type="ECO:0000313" key="2">
    <source>
        <dbReference type="EMBL" id="GAV71957.1"/>
    </source>
</evidence>
<feature type="non-terminal residue" evidence="2">
    <location>
        <position position="1"/>
    </location>
</feature>
<reference evidence="3" key="1">
    <citation type="submission" date="2016-04" db="EMBL/GenBank/DDBJ databases">
        <title>Cephalotus genome sequencing.</title>
        <authorList>
            <person name="Fukushima K."/>
            <person name="Hasebe M."/>
            <person name="Fang X."/>
        </authorList>
    </citation>
    <scope>NUCLEOTIDE SEQUENCE [LARGE SCALE GENOMIC DNA]</scope>
    <source>
        <strain evidence="3">cv. St1</strain>
    </source>
</reference>
<dbReference type="Pfam" id="PF14223">
    <property type="entry name" value="Retrotran_gag_2"/>
    <property type="match status" value="1"/>
</dbReference>
<dbReference type="PANTHER" id="PTHR47481">
    <property type="match status" value="1"/>
</dbReference>
<evidence type="ECO:0000256" key="1">
    <source>
        <dbReference type="SAM" id="MobiDB-lite"/>
    </source>
</evidence>
<dbReference type="AlphaFoldDB" id="A0A1Q3BVD5"/>
<organism evidence="2 3">
    <name type="scientific">Cephalotus follicularis</name>
    <name type="common">Albany pitcher plant</name>
    <dbReference type="NCBI Taxonomy" id="3775"/>
    <lineage>
        <taxon>Eukaryota</taxon>
        <taxon>Viridiplantae</taxon>
        <taxon>Streptophyta</taxon>
        <taxon>Embryophyta</taxon>
        <taxon>Tracheophyta</taxon>
        <taxon>Spermatophyta</taxon>
        <taxon>Magnoliopsida</taxon>
        <taxon>eudicotyledons</taxon>
        <taxon>Gunneridae</taxon>
        <taxon>Pentapetalae</taxon>
        <taxon>rosids</taxon>
        <taxon>fabids</taxon>
        <taxon>Oxalidales</taxon>
        <taxon>Cephalotaceae</taxon>
        <taxon>Cephalotus</taxon>
    </lineage>
</organism>
<dbReference type="Proteomes" id="UP000187406">
    <property type="component" value="Unassembled WGS sequence"/>
</dbReference>